<organism evidence="1 2">
    <name type="scientific">Ralstonia pickettii</name>
    <name type="common">Burkholderia pickettii</name>
    <dbReference type="NCBI Taxonomy" id="329"/>
    <lineage>
        <taxon>Bacteria</taxon>
        <taxon>Pseudomonadati</taxon>
        <taxon>Pseudomonadota</taxon>
        <taxon>Betaproteobacteria</taxon>
        <taxon>Burkholderiales</taxon>
        <taxon>Burkholderiaceae</taxon>
        <taxon>Ralstonia</taxon>
    </lineage>
</organism>
<proteinExistence type="predicted"/>
<dbReference type="AlphaFoldDB" id="A0A2N4TYE8"/>
<accession>A0A2N4TYE8</accession>
<name>A0A2N4TYE8_RALPI</name>
<reference evidence="1 2" key="1">
    <citation type="submission" date="2017-12" db="EMBL/GenBank/DDBJ databases">
        <title>Draft genome sequence of Ralstonia pickettii 52.</title>
        <authorList>
            <person name="Zheng B."/>
        </authorList>
    </citation>
    <scope>NUCLEOTIDE SEQUENCE [LARGE SCALE GENOMIC DNA]</scope>
    <source>
        <strain evidence="1 2">52</strain>
    </source>
</reference>
<dbReference type="Gene3D" id="3.30.429.10">
    <property type="entry name" value="Macrophage Migration Inhibitory Factor"/>
    <property type="match status" value="1"/>
</dbReference>
<dbReference type="CDD" id="cd00580">
    <property type="entry name" value="CHMI"/>
    <property type="match status" value="1"/>
</dbReference>
<evidence type="ECO:0000313" key="2">
    <source>
        <dbReference type="Proteomes" id="UP000234456"/>
    </source>
</evidence>
<dbReference type="InterPro" id="IPR004220">
    <property type="entry name" value="5-COMe_2-OHmuconate_Isoase"/>
</dbReference>
<comment type="caution">
    <text evidence="1">The sequence shown here is derived from an EMBL/GenBank/DDBJ whole genome shotgun (WGS) entry which is preliminary data.</text>
</comment>
<dbReference type="RefSeq" id="WP_102065115.1">
    <property type="nucleotide sequence ID" value="NZ_PKQE01000001.1"/>
</dbReference>
<dbReference type="PANTHER" id="PTHR37950">
    <property type="entry name" value="4-HYDROXYPHENYLACETATE CATABOLISM PROTEIN"/>
    <property type="match status" value="1"/>
</dbReference>
<gene>
    <name evidence="1" type="ORF">C0Q88_02520</name>
</gene>
<dbReference type="SUPFAM" id="SSF55331">
    <property type="entry name" value="Tautomerase/MIF"/>
    <property type="match status" value="1"/>
</dbReference>
<dbReference type="OrthoDB" id="9814215at2"/>
<dbReference type="GO" id="GO:0008704">
    <property type="term" value="F:5-carboxymethyl-2-hydroxymuconate delta-isomerase activity"/>
    <property type="evidence" value="ECO:0007669"/>
    <property type="project" value="InterPro"/>
</dbReference>
<dbReference type="PANTHER" id="PTHR37950:SF1">
    <property type="entry name" value="4-HYDROXYPHENYLACETATE CATABOLISM PROTEIN"/>
    <property type="match status" value="1"/>
</dbReference>
<evidence type="ECO:0000313" key="1">
    <source>
        <dbReference type="EMBL" id="PLC44725.1"/>
    </source>
</evidence>
<protein>
    <submittedName>
        <fullName evidence="1">5-carboxymethyl-2-hydroxymuconate isomerase</fullName>
    </submittedName>
</protein>
<dbReference type="Proteomes" id="UP000234456">
    <property type="component" value="Unassembled WGS sequence"/>
</dbReference>
<sequence>MPHLTLEYSANLNTFDAKATLLAVNTALAATGHFVEADIKGRSHRCDTYAVGTASAPRAFVHADLAILSGRPLETRRELSASVLAVLQAQCSAPPGVHLQLSVQVLEIERDSYAKVSIEADA</sequence>
<keyword evidence="1" id="KW-0413">Isomerase</keyword>
<dbReference type="Pfam" id="PF02962">
    <property type="entry name" value="CHMI"/>
    <property type="match status" value="1"/>
</dbReference>
<dbReference type="EMBL" id="PKQE01000001">
    <property type="protein sequence ID" value="PLC44725.1"/>
    <property type="molecule type" value="Genomic_DNA"/>
</dbReference>
<dbReference type="InterPro" id="IPR014347">
    <property type="entry name" value="Tautomerase/MIF_sf"/>
</dbReference>